<accession>A0A396I0L6</accession>
<organism evidence="2">
    <name type="scientific">Medicago truncatula</name>
    <name type="common">Barrel medic</name>
    <name type="synonym">Medicago tribuloides</name>
    <dbReference type="NCBI Taxonomy" id="3880"/>
    <lineage>
        <taxon>Eukaryota</taxon>
        <taxon>Viridiplantae</taxon>
        <taxon>Streptophyta</taxon>
        <taxon>Embryophyta</taxon>
        <taxon>Tracheophyta</taxon>
        <taxon>Spermatophyta</taxon>
        <taxon>Magnoliopsida</taxon>
        <taxon>eudicotyledons</taxon>
        <taxon>Gunneridae</taxon>
        <taxon>Pentapetalae</taxon>
        <taxon>rosids</taxon>
        <taxon>fabids</taxon>
        <taxon>Fabales</taxon>
        <taxon>Fabaceae</taxon>
        <taxon>Papilionoideae</taxon>
        <taxon>50 kb inversion clade</taxon>
        <taxon>NPAAA clade</taxon>
        <taxon>Hologalegina</taxon>
        <taxon>IRL clade</taxon>
        <taxon>Trifolieae</taxon>
        <taxon>Medicago</taxon>
    </lineage>
</organism>
<dbReference type="SUPFAM" id="SSF53098">
    <property type="entry name" value="Ribonuclease H-like"/>
    <property type="match status" value="1"/>
</dbReference>
<dbReference type="InterPro" id="IPR008906">
    <property type="entry name" value="HATC_C_dom"/>
</dbReference>
<proteinExistence type="predicted"/>
<dbReference type="PANTHER" id="PTHR32166">
    <property type="entry name" value="OSJNBA0013A04.12 PROTEIN"/>
    <property type="match status" value="1"/>
</dbReference>
<dbReference type="InterPro" id="IPR012337">
    <property type="entry name" value="RNaseH-like_sf"/>
</dbReference>
<gene>
    <name evidence="2" type="ORF">MtrunA17_Chr4g0010371</name>
</gene>
<dbReference type="PANTHER" id="PTHR32166:SF88">
    <property type="entry name" value="HAT TRANSPOSON SUPERFAMILY"/>
    <property type="match status" value="1"/>
</dbReference>
<sequence length="100" mass="11504">MLLKHKSTTSGLIDVIEKYARNNHELRAKLNTETSIFRNSEGDFGRKSAVEARNSPFPDEWWELYGCQAPHLQKLAIRVLSQTCSSSGCERNWSVFEHIH</sequence>
<dbReference type="AlphaFoldDB" id="A0A396I0L6"/>
<name>A0A396I0L6_MEDTR</name>
<feature type="domain" description="HAT C-terminal dimerisation" evidence="1">
    <location>
        <begin position="60"/>
        <end position="96"/>
    </location>
</feature>
<reference evidence="2" key="1">
    <citation type="journal article" date="2018" name="Nat. Plants">
        <title>Whole-genome landscape of Medicago truncatula symbiotic genes.</title>
        <authorList>
            <person name="Pecrix Y."/>
            <person name="Gamas P."/>
            <person name="Carrere S."/>
        </authorList>
    </citation>
    <scope>NUCLEOTIDE SEQUENCE</scope>
    <source>
        <tissue evidence="2">Leaves</tissue>
    </source>
</reference>
<dbReference type="Pfam" id="PF05699">
    <property type="entry name" value="Dimer_Tnp_hAT"/>
    <property type="match status" value="1"/>
</dbReference>
<dbReference type="Gramene" id="rna21165">
    <property type="protein sequence ID" value="RHN59172.1"/>
    <property type="gene ID" value="gene21165"/>
</dbReference>
<dbReference type="GO" id="GO:0046983">
    <property type="term" value="F:protein dimerization activity"/>
    <property type="evidence" value="ECO:0007669"/>
    <property type="project" value="InterPro"/>
</dbReference>
<evidence type="ECO:0000259" key="1">
    <source>
        <dbReference type="Pfam" id="PF05699"/>
    </source>
</evidence>
<dbReference type="Proteomes" id="UP000265566">
    <property type="component" value="Chromosome 4"/>
</dbReference>
<protein>
    <submittedName>
        <fullName evidence="2">Putative HAT dimerization domain, ribonuclease H-like domain-containing protein</fullName>
    </submittedName>
</protein>
<dbReference type="EMBL" id="PSQE01000004">
    <property type="protein sequence ID" value="RHN59172.1"/>
    <property type="molecule type" value="Genomic_DNA"/>
</dbReference>
<evidence type="ECO:0000313" key="2">
    <source>
        <dbReference type="EMBL" id="RHN59172.1"/>
    </source>
</evidence>
<comment type="caution">
    <text evidence="2">The sequence shown here is derived from an EMBL/GenBank/DDBJ whole genome shotgun (WGS) entry which is preliminary data.</text>
</comment>